<dbReference type="InterPro" id="IPR006501">
    <property type="entry name" value="Pectinesterase_inhib_dom"/>
</dbReference>
<evidence type="ECO:0000256" key="3">
    <source>
        <dbReference type="ARBA" id="ARBA00038471"/>
    </source>
</evidence>
<dbReference type="PANTHER" id="PTHR36710:SF18">
    <property type="entry name" value="PECTINESTERASE INHIBITOR 5-RELATED"/>
    <property type="match status" value="1"/>
</dbReference>
<accession>A0A6A3AHL2</accession>
<sequence>MKSIINNGALALYFFICISFFPLLNAENKLVTVSCQKVKEKDLCLSRLGAEPASQDAKDVAALALIAINVASSNGSETASFIRQTLSESAELLAPTTEQNFEDCSENFEDAMQDLDDALALVTSRDFKGMRNEVGTALDDANECASALNQGEGKDLELFNKTNTFLQLCSIVDDLANILAPSHDGDSLAPNSDNALVLLLVLVFVPLVAILRKSPGNTQIHRLHVHDHLRNAYSACEGTLYSDLCVAIISVIPDFTSKPLKELISTILHQTMYEVTLSSAKCANIEKRLKRHFGTGRDRRLHRAFQPHLGGADGGPSMSYPGEIMSLGEPTEVMDVFERGNDEPYTSRRRNWSVMLHHVSRQGNQVADCMAKLFRSHVSDCLQFGSPPDEVLPFLHADANTWV</sequence>
<dbReference type="GO" id="GO:0004857">
    <property type="term" value="F:enzyme inhibitor activity"/>
    <property type="evidence" value="ECO:0007669"/>
    <property type="project" value="InterPro"/>
</dbReference>
<evidence type="ECO:0000256" key="4">
    <source>
        <dbReference type="SAM" id="SignalP"/>
    </source>
</evidence>
<dbReference type="Pfam" id="PF04043">
    <property type="entry name" value="PMEI"/>
    <property type="match status" value="1"/>
</dbReference>
<keyword evidence="2" id="KW-1015">Disulfide bond</keyword>
<dbReference type="SMART" id="SM00856">
    <property type="entry name" value="PMEI"/>
    <property type="match status" value="1"/>
</dbReference>
<feature type="chain" id="PRO_5025623637" description="Pectinesterase inhibitor domain-containing protein" evidence="4">
    <location>
        <begin position="27"/>
        <end position="403"/>
    </location>
</feature>
<comment type="similarity">
    <text evidence="3">Belongs to the PMEI family.</text>
</comment>
<name>A0A6A3AHL2_HIBSY</name>
<evidence type="ECO:0000256" key="2">
    <source>
        <dbReference type="ARBA" id="ARBA00023157"/>
    </source>
</evidence>
<keyword evidence="1 4" id="KW-0732">Signal</keyword>
<dbReference type="SUPFAM" id="SSF101148">
    <property type="entry name" value="Plant invertase/pectin methylesterase inhibitor"/>
    <property type="match status" value="1"/>
</dbReference>
<dbReference type="AlphaFoldDB" id="A0A6A3AHL2"/>
<dbReference type="EMBL" id="VEPZ02000998">
    <property type="protein sequence ID" value="KAE8703596.1"/>
    <property type="molecule type" value="Genomic_DNA"/>
</dbReference>
<feature type="domain" description="Pectinesterase inhibitor" evidence="5">
    <location>
        <begin position="26"/>
        <end position="175"/>
    </location>
</feature>
<dbReference type="InterPro" id="IPR052421">
    <property type="entry name" value="PCW_Enzyme_Inhibitor"/>
</dbReference>
<organism evidence="6 7">
    <name type="scientific">Hibiscus syriacus</name>
    <name type="common">Rose of Sharon</name>
    <dbReference type="NCBI Taxonomy" id="106335"/>
    <lineage>
        <taxon>Eukaryota</taxon>
        <taxon>Viridiplantae</taxon>
        <taxon>Streptophyta</taxon>
        <taxon>Embryophyta</taxon>
        <taxon>Tracheophyta</taxon>
        <taxon>Spermatophyta</taxon>
        <taxon>Magnoliopsida</taxon>
        <taxon>eudicotyledons</taxon>
        <taxon>Gunneridae</taxon>
        <taxon>Pentapetalae</taxon>
        <taxon>rosids</taxon>
        <taxon>malvids</taxon>
        <taxon>Malvales</taxon>
        <taxon>Malvaceae</taxon>
        <taxon>Malvoideae</taxon>
        <taxon>Hibiscus</taxon>
    </lineage>
</organism>
<dbReference type="PANTHER" id="PTHR36710">
    <property type="entry name" value="PECTINESTERASE INHIBITOR-LIKE"/>
    <property type="match status" value="1"/>
</dbReference>
<evidence type="ECO:0000256" key="1">
    <source>
        <dbReference type="ARBA" id="ARBA00022729"/>
    </source>
</evidence>
<evidence type="ECO:0000313" key="6">
    <source>
        <dbReference type="EMBL" id="KAE8703596.1"/>
    </source>
</evidence>
<reference evidence="6" key="1">
    <citation type="submission" date="2019-09" db="EMBL/GenBank/DDBJ databases">
        <title>Draft genome information of white flower Hibiscus syriacus.</title>
        <authorList>
            <person name="Kim Y.-M."/>
        </authorList>
    </citation>
    <scope>NUCLEOTIDE SEQUENCE [LARGE SCALE GENOMIC DNA]</scope>
    <source>
        <strain evidence="6">YM2019G1</strain>
    </source>
</reference>
<evidence type="ECO:0000313" key="7">
    <source>
        <dbReference type="Proteomes" id="UP000436088"/>
    </source>
</evidence>
<gene>
    <name evidence="6" type="ORF">F3Y22_tig00110467pilonHSYRG00114</name>
</gene>
<dbReference type="Gene3D" id="1.20.140.40">
    <property type="entry name" value="Invertase/pectin methylesterase inhibitor family protein"/>
    <property type="match status" value="1"/>
</dbReference>
<dbReference type="InterPro" id="IPR035513">
    <property type="entry name" value="Invertase/methylesterase_inhib"/>
</dbReference>
<keyword evidence="7" id="KW-1185">Reference proteome</keyword>
<protein>
    <recommendedName>
        <fullName evidence="5">Pectinesterase inhibitor domain-containing protein</fullName>
    </recommendedName>
</protein>
<dbReference type="Proteomes" id="UP000436088">
    <property type="component" value="Unassembled WGS sequence"/>
</dbReference>
<evidence type="ECO:0000259" key="5">
    <source>
        <dbReference type="SMART" id="SM00856"/>
    </source>
</evidence>
<feature type="signal peptide" evidence="4">
    <location>
        <begin position="1"/>
        <end position="26"/>
    </location>
</feature>
<proteinExistence type="inferred from homology"/>
<comment type="caution">
    <text evidence="6">The sequence shown here is derived from an EMBL/GenBank/DDBJ whole genome shotgun (WGS) entry which is preliminary data.</text>
</comment>
<dbReference type="NCBIfam" id="TIGR01614">
    <property type="entry name" value="PME_inhib"/>
    <property type="match status" value="1"/>
</dbReference>